<name>A0A2A4H084_9STAP</name>
<dbReference type="CDD" id="cd04301">
    <property type="entry name" value="NAT_SF"/>
    <property type="match status" value="1"/>
</dbReference>
<comment type="caution">
    <text evidence="2">The sequence shown here is derived from an EMBL/GenBank/DDBJ whole genome shotgun (WGS) entry which is preliminary data.</text>
</comment>
<keyword evidence="2" id="KW-0808">Transferase</keyword>
<dbReference type="Gene3D" id="3.40.630.30">
    <property type="match status" value="1"/>
</dbReference>
<evidence type="ECO:0000313" key="2">
    <source>
        <dbReference type="EMBL" id="PCF57226.1"/>
    </source>
</evidence>
<sequence>MALLRKATLQDLDTIEQLTEEAKTLMIKDDNPQWDHRYPLKTHFKTDIESGSLFVYDEDDVIQGFIVIDQQAPDWYDTLEWPVDKSQAYVIHRLVASPQFRGTAQALMTFAIALAKEHNVDILLTDTFSQNQRAQRLFDKYGFIKIGEMTSTEFPFDKGKPFYAYYKKLTE</sequence>
<evidence type="ECO:0000313" key="3">
    <source>
        <dbReference type="Proteomes" id="UP000218335"/>
    </source>
</evidence>
<organism evidence="2 3">
    <name type="scientific">Staphylococcus delphini</name>
    <dbReference type="NCBI Taxonomy" id="53344"/>
    <lineage>
        <taxon>Bacteria</taxon>
        <taxon>Bacillati</taxon>
        <taxon>Bacillota</taxon>
        <taxon>Bacilli</taxon>
        <taxon>Bacillales</taxon>
        <taxon>Staphylococcaceae</taxon>
        <taxon>Staphylococcus</taxon>
        <taxon>Staphylococcus intermedius group</taxon>
    </lineage>
</organism>
<dbReference type="InterPro" id="IPR000182">
    <property type="entry name" value="GNAT_dom"/>
</dbReference>
<proteinExistence type="predicted"/>
<dbReference type="AlphaFoldDB" id="A0A2A4H084"/>
<dbReference type="Pfam" id="PF00583">
    <property type="entry name" value="Acetyltransf_1"/>
    <property type="match status" value="1"/>
</dbReference>
<dbReference type="RefSeq" id="WP_019165331.1">
    <property type="nucleotide sequence ID" value="NZ_CP118782.1"/>
</dbReference>
<feature type="domain" description="N-acetyltransferase" evidence="1">
    <location>
        <begin position="2"/>
        <end position="171"/>
    </location>
</feature>
<dbReference type="EMBL" id="MWUU01000001">
    <property type="protein sequence ID" value="PCF57226.1"/>
    <property type="molecule type" value="Genomic_DNA"/>
</dbReference>
<dbReference type="InterPro" id="IPR016181">
    <property type="entry name" value="Acyl_CoA_acyltransferase"/>
</dbReference>
<dbReference type="SUPFAM" id="SSF55729">
    <property type="entry name" value="Acyl-CoA N-acyltransferases (Nat)"/>
    <property type="match status" value="1"/>
</dbReference>
<evidence type="ECO:0000259" key="1">
    <source>
        <dbReference type="PROSITE" id="PS51186"/>
    </source>
</evidence>
<dbReference type="PROSITE" id="PS51186">
    <property type="entry name" value="GNAT"/>
    <property type="match status" value="1"/>
</dbReference>
<dbReference type="Proteomes" id="UP000218335">
    <property type="component" value="Unassembled WGS sequence"/>
</dbReference>
<protein>
    <submittedName>
        <fullName evidence="2">GNAT family N-acetyltransferase</fullName>
    </submittedName>
</protein>
<dbReference type="GO" id="GO:0016747">
    <property type="term" value="F:acyltransferase activity, transferring groups other than amino-acyl groups"/>
    <property type="evidence" value="ECO:0007669"/>
    <property type="project" value="InterPro"/>
</dbReference>
<gene>
    <name evidence="2" type="ORF">B5C08_00415</name>
</gene>
<reference evidence="2 3" key="1">
    <citation type="journal article" date="2017" name="PLoS ONE">
        <title>Development of a real-time PCR for detection of Staphylococcus pseudintermedius using a novel automated comparison of whole-genome sequences.</title>
        <authorList>
            <person name="Verstappen K.M."/>
            <person name="Huijbregts L."/>
            <person name="Spaninks M."/>
            <person name="Wagenaar J.A."/>
            <person name="Fluit A.C."/>
            <person name="Duim B."/>
        </authorList>
    </citation>
    <scope>NUCLEOTIDE SEQUENCE [LARGE SCALE GENOMIC DNA]</scope>
    <source>
        <strain evidence="2 3">215070706401-1</strain>
    </source>
</reference>
<accession>A0A2A4H084</accession>